<keyword evidence="9 11" id="KW-0472">Membrane</keyword>
<evidence type="ECO:0000256" key="11">
    <source>
        <dbReference type="SAM" id="Phobius"/>
    </source>
</evidence>
<dbReference type="EMBL" id="JBHULI010000005">
    <property type="protein sequence ID" value="MFD2531740.1"/>
    <property type="molecule type" value="Genomic_DNA"/>
</dbReference>
<keyword evidence="8" id="KW-0157">Chromophore</keyword>
<dbReference type="Proteomes" id="UP001597460">
    <property type="component" value="Unassembled WGS sequence"/>
</dbReference>
<dbReference type="InterPro" id="IPR001425">
    <property type="entry name" value="Arc/bac/fun_rhodopsins"/>
</dbReference>
<comment type="caution">
    <text evidence="12">The sequence shown here is derived from an EMBL/GenBank/DDBJ whole genome shotgun (WGS) entry which is preliminary data.</text>
</comment>
<evidence type="ECO:0000256" key="9">
    <source>
        <dbReference type="ARBA" id="ARBA00023136"/>
    </source>
</evidence>
<evidence type="ECO:0000313" key="12">
    <source>
        <dbReference type="EMBL" id="MFD2531740.1"/>
    </source>
</evidence>
<feature type="transmembrane region" description="Helical" evidence="11">
    <location>
        <begin position="223"/>
        <end position="244"/>
    </location>
</feature>
<name>A0ABW5JHC7_9BACT</name>
<dbReference type="PANTHER" id="PTHR28286">
    <property type="match status" value="1"/>
</dbReference>
<dbReference type="SMART" id="SM01021">
    <property type="entry name" value="Bac_rhodopsin"/>
    <property type="match status" value="1"/>
</dbReference>
<proteinExistence type="inferred from homology"/>
<dbReference type="PIRSF" id="PIRSF038142">
    <property type="entry name" value="Rhodopsin_bac_prd"/>
    <property type="match status" value="1"/>
</dbReference>
<evidence type="ECO:0000313" key="13">
    <source>
        <dbReference type="Proteomes" id="UP001597460"/>
    </source>
</evidence>
<keyword evidence="10" id="KW-0675">Receptor</keyword>
<evidence type="ECO:0000256" key="8">
    <source>
        <dbReference type="ARBA" id="ARBA00022991"/>
    </source>
</evidence>
<keyword evidence="7 11" id="KW-1133">Transmembrane helix</keyword>
<feature type="transmembrane region" description="Helical" evidence="11">
    <location>
        <begin position="123"/>
        <end position="140"/>
    </location>
</feature>
<protein>
    <submittedName>
        <fullName evidence="12">Bacteriorhodopsin-like</fullName>
    </submittedName>
</protein>
<dbReference type="CDD" id="cd15242">
    <property type="entry name" value="7tm_Proteorhodopsin"/>
    <property type="match status" value="1"/>
</dbReference>
<keyword evidence="5 11" id="KW-0812">Transmembrane</keyword>
<comment type="subcellular location">
    <subcellularLocation>
        <location evidence="1">Membrane</location>
        <topology evidence="1">Multi-pass membrane protein</topology>
    </subcellularLocation>
</comment>
<feature type="transmembrane region" description="Helical" evidence="11">
    <location>
        <begin position="91"/>
        <end position="111"/>
    </location>
</feature>
<keyword evidence="13" id="KW-1185">Reference proteome</keyword>
<dbReference type="InterPro" id="IPR017402">
    <property type="entry name" value="Proteorhodopsin"/>
</dbReference>
<keyword evidence="3" id="KW-0600">Photoreceptor protein</keyword>
<accession>A0ABW5JHC7</accession>
<dbReference type="PROSITE" id="PS00950">
    <property type="entry name" value="BACTERIAL_OPSIN_1"/>
    <property type="match status" value="1"/>
</dbReference>
<evidence type="ECO:0000256" key="4">
    <source>
        <dbReference type="ARBA" id="ARBA00022606"/>
    </source>
</evidence>
<dbReference type="Gene3D" id="1.20.1070.10">
    <property type="entry name" value="Rhodopsin 7-helix transmembrane proteins"/>
    <property type="match status" value="1"/>
</dbReference>
<dbReference type="PRINTS" id="PR00251">
    <property type="entry name" value="BACTRLOPSIN"/>
</dbReference>
<evidence type="ECO:0000256" key="5">
    <source>
        <dbReference type="ARBA" id="ARBA00022692"/>
    </source>
</evidence>
<dbReference type="RefSeq" id="WP_390299352.1">
    <property type="nucleotide sequence ID" value="NZ_JBHULI010000005.1"/>
</dbReference>
<feature type="transmembrane region" description="Helical" evidence="11">
    <location>
        <begin position="12"/>
        <end position="31"/>
    </location>
</feature>
<dbReference type="PANTHER" id="PTHR28286:SF2">
    <property type="entry name" value="BACTERIORHODOPSIN _OPSIN, NOPA (EUROFUNG)"/>
    <property type="match status" value="1"/>
</dbReference>
<feature type="transmembrane region" description="Helical" evidence="11">
    <location>
        <begin position="43"/>
        <end position="60"/>
    </location>
</feature>
<dbReference type="SUPFAM" id="SSF81321">
    <property type="entry name" value="Family A G protein-coupled receptor-like"/>
    <property type="match status" value="1"/>
</dbReference>
<dbReference type="Pfam" id="PF01036">
    <property type="entry name" value="Bac_rhodopsin"/>
    <property type="match status" value="1"/>
</dbReference>
<gene>
    <name evidence="12" type="ORF">ACFSVN_04695</name>
</gene>
<evidence type="ECO:0000256" key="1">
    <source>
        <dbReference type="ARBA" id="ARBA00004141"/>
    </source>
</evidence>
<comment type="similarity">
    <text evidence="2">Belongs to the archaeal/bacterial/fungal opsin family.</text>
</comment>
<evidence type="ECO:0000256" key="7">
    <source>
        <dbReference type="ARBA" id="ARBA00022989"/>
    </source>
</evidence>
<organism evidence="12 13">
    <name type="scientific">Gracilimonas halophila</name>
    <dbReference type="NCBI Taxonomy" id="1834464"/>
    <lineage>
        <taxon>Bacteria</taxon>
        <taxon>Pseudomonadati</taxon>
        <taxon>Balneolota</taxon>
        <taxon>Balneolia</taxon>
        <taxon>Balneolales</taxon>
        <taxon>Balneolaceae</taxon>
        <taxon>Gracilimonas</taxon>
    </lineage>
</organism>
<keyword evidence="6" id="KW-0681">Retinal protein</keyword>
<keyword evidence="4" id="KW-0716">Sensory transduction</keyword>
<reference evidence="13" key="1">
    <citation type="journal article" date="2019" name="Int. J. Syst. Evol. Microbiol.">
        <title>The Global Catalogue of Microorganisms (GCM) 10K type strain sequencing project: providing services to taxonomists for standard genome sequencing and annotation.</title>
        <authorList>
            <consortium name="The Broad Institute Genomics Platform"/>
            <consortium name="The Broad Institute Genome Sequencing Center for Infectious Disease"/>
            <person name="Wu L."/>
            <person name="Ma J."/>
        </authorList>
    </citation>
    <scope>NUCLEOTIDE SEQUENCE [LARGE SCALE GENOMIC DNA]</scope>
    <source>
        <strain evidence="13">KCTC 52042</strain>
    </source>
</reference>
<evidence type="ECO:0000256" key="6">
    <source>
        <dbReference type="ARBA" id="ARBA00022925"/>
    </source>
</evidence>
<dbReference type="InterPro" id="IPR018229">
    <property type="entry name" value="Rhodopsin_retinal_BS"/>
</dbReference>
<evidence type="ECO:0000256" key="10">
    <source>
        <dbReference type="ARBA" id="ARBA00023170"/>
    </source>
</evidence>
<feature type="transmembrane region" description="Helical" evidence="11">
    <location>
        <begin position="190"/>
        <end position="211"/>
    </location>
</feature>
<feature type="transmembrane region" description="Helical" evidence="11">
    <location>
        <begin position="152"/>
        <end position="169"/>
    </location>
</feature>
<evidence type="ECO:0000256" key="2">
    <source>
        <dbReference type="ARBA" id="ARBA00008130"/>
    </source>
</evidence>
<evidence type="ECO:0000256" key="3">
    <source>
        <dbReference type="ARBA" id="ARBA00022543"/>
    </source>
</evidence>
<sequence>MEQLTFGQFNLVYNMLSFAIAAMIFSGVFFVLARNRVAPQYRISLIVSTLVVGIAAYHYLRIFNSWEAAYIIGEAGNYVASGKPFNDAYRYIDWLLTVPLLLVELILVMGLASEKRSKMLTKLVIASFLMILLGYPGEIITGDTSMFSERGLWGLLSTIPFVYILYVLWGELGSTISNQSGKTGILLRNIRLLLLFTWGFYPIVYMAPFFGWEGATATVAIQVGYSLADVLAKAGYGLMIYAIARSKSEDEGYKIGRVVTAT</sequence>